<evidence type="ECO:0000313" key="7">
    <source>
        <dbReference type="EMBL" id="ODV79092.1"/>
    </source>
</evidence>
<gene>
    <name evidence="7" type="ORF">CANTADRAFT_52088</name>
</gene>
<dbReference type="Gene3D" id="3.40.50.1010">
    <property type="entry name" value="5'-nuclease"/>
    <property type="match status" value="1"/>
</dbReference>
<dbReference type="EMBL" id="KV453912">
    <property type="protein sequence ID" value="ODV79092.1"/>
    <property type="molecule type" value="Genomic_DNA"/>
</dbReference>
<dbReference type="GO" id="GO:0005634">
    <property type="term" value="C:nucleus"/>
    <property type="evidence" value="ECO:0007669"/>
    <property type="project" value="UniProtKB-SubCell"/>
</dbReference>
<dbReference type="SMART" id="SM00670">
    <property type="entry name" value="PINc"/>
    <property type="match status" value="1"/>
</dbReference>
<dbReference type="GO" id="GO:0004540">
    <property type="term" value="F:RNA nuclease activity"/>
    <property type="evidence" value="ECO:0007669"/>
    <property type="project" value="UniProtKB-ARBA"/>
</dbReference>
<evidence type="ECO:0000256" key="1">
    <source>
        <dbReference type="ARBA" id="ARBA00004123"/>
    </source>
</evidence>
<organism evidence="7 8">
    <name type="scientific">Suhomyces tanzawaensis NRRL Y-17324</name>
    <dbReference type="NCBI Taxonomy" id="984487"/>
    <lineage>
        <taxon>Eukaryota</taxon>
        <taxon>Fungi</taxon>
        <taxon>Dikarya</taxon>
        <taxon>Ascomycota</taxon>
        <taxon>Saccharomycotina</taxon>
        <taxon>Pichiomycetes</taxon>
        <taxon>Debaryomycetaceae</taxon>
        <taxon>Suhomyces</taxon>
    </lineage>
</organism>
<dbReference type="PANTHER" id="PTHR16161">
    <property type="entry name" value="TRANSCRIPTIONAL PROTEIN SWT1"/>
    <property type="match status" value="1"/>
</dbReference>
<name>A0A1E4SI34_9ASCO</name>
<evidence type="ECO:0000256" key="2">
    <source>
        <dbReference type="ARBA" id="ARBA00023163"/>
    </source>
</evidence>
<dbReference type="InterPro" id="IPR052626">
    <property type="entry name" value="SWT1_Regulator"/>
</dbReference>
<evidence type="ECO:0000256" key="3">
    <source>
        <dbReference type="ARBA" id="ARBA00023242"/>
    </source>
</evidence>
<protein>
    <recommendedName>
        <fullName evidence="5">Transcriptional protein SWT1</fullName>
    </recommendedName>
</protein>
<accession>A0A1E4SI34</accession>
<evidence type="ECO:0000256" key="5">
    <source>
        <dbReference type="ARBA" id="ARBA00074620"/>
    </source>
</evidence>
<keyword evidence="2" id="KW-0804">Transcription</keyword>
<dbReference type="InterPro" id="IPR029060">
    <property type="entry name" value="PIN-like_dom_sf"/>
</dbReference>
<evidence type="ECO:0000313" key="8">
    <source>
        <dbReference type="Proteomes" id="UP000094285"/>
    </source>
</evidence>
<evidence type="ECO:0000256" key="4">
    <source>
        <dbReference type="ARBA" id="ARBA00060839"/>
    </source>
</evidence>
<dbReference type="Pfam" id="PF13638">
    <property type="entry name" value="PIN_4"/>
    <property type="match status" value="1"/>
</dbReference>
<dbReference type="OrthoDB" id="2017974at2759"/>
<dbReference type="InterPro" id="IPR002716">
    <property type="entry name" value="PIN_dom"/>
</dbReference>
<dbReference type="Proteomes" id="UP000094285">
    <property type="component" value="Unassembled WGS sequence"/>
</dbReference>
<dbReference type="CDD" id="cd18727">
    <property type="entry name" value="PIN_Swt1-like"/>
    <property type="match status" value="1"/>
</dbReference>
<dbReference type="RefSeq" id="XP_020064214.1">
    <property type="nucleotide sequence ID" value="XM_020210037.1"/>
</dbReference>
<dbReference type="FunFam" id="3.40.50.1010:FF:000045">
    <property type="entry name" value="Transcriptional protein swt1"/>
    <property type="match status" value="1"/>
</dbReference>
<proteinExistence type="inferred from homology"/>
<comment type="similarity">
    <text evidence="4">Belongs to the SWT1 family.</text>
</comment>
<comment type="subcellular location">
    <subcellularLocation>
        <location evidence="1">Nucleus</location>
    </subcellularLocation>
</comment>
<dbReference type="SUPFAM" id="SSF88723">
    <property type="entry name" value="PIN domain-like"/>
    <property type="match status" value="1"/>
</dbReference>
<dbReference type="STRING" id="984487.A0A1E4SI34"/>
<keyword evidence="3" id="KW-0539">Nucleus</keyword>
<dbReference type="GeneID" id="30984173"/>
<dbReference type="PANTHER" id="PTHR16161:SF0">
    <property type="entry name" value="TRANSCRIPTIONAL PROTEIN SWT1"/>
    <property type="match status" value="1"/>
</dbReference>
<keyword evidence="8" id="KW-1185">Reference proteome</keyword>
<feature type="domain" description="PIN" evidence="6">
    <location>
        <begin position="107"/>
        <end position="237"/>
    </location>
</feature>
<dbReference type="InterPro" id="IPR049014">
    <property type="entry name" value="SWT1_C"/>
</dbReference>
<dbReference type="Pfam" id="PF21693">
    <property type="entry name" value="SWT1_3rd"/>
    <property type="match status" value="1"/>
</dbReference>
<sequence length="440" mass="49434">MPLPSKYGPLGLSKLEQSQWITLGTPSAKKPVNFTLRNVENRIEQAASHHDGDIEMIAMDDPLEVAAVSQYVDYSRHINHATADIDMDHEASVQPGVAYEVIQGNQSYLIIDTNFILSHLNIVNELATLASKYRLKLVVPIAVMKELDGLKNSTKAANESDSRLSGRSIGHLARWANDWIYAGLASKSTVIIGQKMNQRIDRATVQDEAILDCCLWYQQNYSSNLVVLLSNDKNLCLKALTNNTLTVSYRPSMTGELIGNVIYTENVQRYGEALSVHQPVPSTIDASAVSSVIKSTVTTSPAEESLLHQACSTIYDEVQKLTLSVVHRCMESSYGDDLDLLRDYDKNAIVNLHDCSQVFIRFWMVVFQQYLGHGDKPFEQMGLKRVPKWVDVPQTAGDLREFVNFWSEILRALYAGEMDDSQNQALSLLIERWEELSRKY</sequence>
<reference evidence="8" key="1">
    <citation type="submission" date="2016-05" db="EMBL/GenBank/DDBJ databases">
        <title>Comparative genomics of biotechnologically important yeasts.</title>
        <authorList>
            <consortium name="DOE Joint Genome Institute"/>
            <person name="Riley R."/>
            <person name="Haridas S."/>
            <person name="Wolfe K.H."/>
            <person name="Lopes M.R."/>
            <person name="Hittinger C.T."/>
            <person name="Goker M."/>
            <person name="Salamov A."/>
            <person name="Wisecaver J."/>
            <person name="Long T.M."/>
            <person name="Aerts A.L."/>
            <person name="Barry K."/>
            <person name="Choi C."/>
            <person name="Clum A."/>
            <person name="Coughlan A.Y."/>
            <person name="Deshpande S."/>
            <person name="Douglass A.P."/>
            <person name="Hanson S.J."/>
            <person name="Klenk H.-P."/>
            <person name="Labutti K."/>
            <person name="Lapidus A."/>
            <person name="Lindquist E."/>
            <person name="Lipzen A."/>
            <person name="Meier-Kolthoff J.P."/>
            <person name="Ohm R.A."/>
            <person name="Otillar R.P."/>
            <person name="Pangilinan J."/>
            <person name="Peng Y."/>
            <person name="Rokas A."/>
            <person name="Rosa C.A."/>
            <person name="Scheuner C."/>
            <person name="Sibirny A.A."/>
            <person name="Slot J.C."/>
            <person name="Stielow J.B."/>
            <person name="Sun H."/>
            <person name="Kurtzman C.P."/>
            <person name="Blackwell M."/>
            <person name="Grigoriev I.V."/>
            <person name="Jeffries T.W."/>
        </authorList>
    </citation>
    <scope>NUCLEOTIDE SEQUENCE [LARGE SCALE GENOMIC DNA]</scope>
    <source>
        <strain evidence="8">NRRL Y-17324</strain>
    </source>
</reference>
<dbReference type="AlphaFoldDB" id="A0A1E4SI34"/>
<evidence type="ECO:0000259" key="6">
    <source>
        <dbReference type="SMART" id="SM00670"/>
    </source>
</evidence>